<evidence type="ECO:0000313" key="6">
    <source>
        <dbReference type="EMBL" id="MBD1546611.1"/>
    </source>
</evidence>
<keyword evidence="2" id="KW-0479">Metal-binding</keyword>
<keyword evidence="4" id="KW-0456">Lyase</keyword>
<dbReference type="RefSeq" id="WP_190291285.1">
    <property type="nucleotide sequence ID" value="NZ_JABFCZ010000010.1"/>
</dbReference>
<evidence type="ECO:0000256" key="4">
    <source>
        <dbReference type="ARBA" id="ARBA00023239"/>
    </source>
</evidence>
<dbReference type="GO" id="GO:0046872">
    <property type="term" value="F:metal ion binding"/>
    <property type="evidence" value="ECO:0007669"/>
    <property type="project" value="UniProtKB-KW"/>
</dbReference>
<dbReference type="InterPro" id="IPR006913">
    <property type="entry name" value="CENP-V/GFA"/>
</dbReference>
<accession>A0A926P3L6</accession>
<evidence type="ECO:0000313" key="7">
    <source>
        <dbReference type="Proteomes" id="UP000598467"/>
    </source>
</evidence>
<reference evidence="6" key="1">
    <citation type="submission" date="2020-05" db="EMBL/GenBank/DDBJ databases">
        <title>Identification of trans-AT polyketide cluster in two marine bacteria, producers of a novel glutaramide-containing polyketide sesbanimide D and analogs.</title>
        <authorList>
            <person name="Kacar D."/>
            <person name="Rodriguez P."/>
            <person name="Canedo L."/>
            <person name="Gonzalez E."/>
            <person name="Galan B."/>
            <person name="De La Calle F."/>
            <person name="Garcia J.L."/>
        </authorList>
    </citation>
    <scope>NUCLEOTIDE SEQUENCE</scope>
    <source>
        <strain evidence="6">PHM038</strain>
    </source>
</reference>
<comment type="caution">
    <text evidence="6">The sequence shown here is derived from an EMBL/GenBank/DDBJ whole genome shotgun (WGS) entry which is preliminary data.</text>
</comment>
<dbReference type="GO" id="GO:0016846">
    <property type="term" value="F:carbon-sulfur lyase activity"/>
    <property type="evidence" value="ECO:0007669"/>
    <property type="project" value="InterPro"/>
</dbReference>
<dbReference type="Proteomes" id="UP000598467">
    <property type="component" value="Unassembled WGS sequence"/>
</dbReference>
<evidence type="ECO:0000256" key="3">
    <source>
        <dbReference type="ARBA" id="ARBA00022833"/>
    </source>
</evidence>
<dbReference type="SUPFAM" id="SSF51316">
    <property type="entry name" value="Mss4-like"/>
    <property type="match status" value="1"/>
</dbReference>
<evidence type="ECO:0000256" key="2">
    <source>
        <dbReference type="ARBA" id="ARBA00022723"/>
    </source>
</evidence>
<name>A0A926P3L6_9HYPH</name>
<sequence length="155" mass="16739">MTAAGSATGGCQCGAVRYEVRAFGRASICHCRMCQKAFGNAFAPLVTAKSIKFTRGAPKQFKSSSKVRRGFCGTCGTPLTYEFEDFGTEIAICTLDDPSIAAPVLQVGLESRIPWCEGLDKLPSREPAEAAQAEALFKDLVSYQHPDHDTENWPA</sequence>
<keyword evidence="3" id="KW-0862">Zinc</keyword>
<feature type="domain" description="CENP-V/GFA" evidence="5">
    <location>
        <begin position="7"/>
        <end position="116"/>
    </location>
</feature>
<dbReference type="Gene3D" id="3.90.1590.10">
    <property type="entry name" value="glutathione-dependent formaldehyde- activating enzyme (gfa)"/>
    <property type="match status" value="1"/>
</dbReference>
<evidence type="ECO:0000259" key="5">
    <source>
        <dbReference type="PROSITE" id="PS51891"/>
    </source>
</evidence>
<comment type="similarity">
    <text evidence="1">Belongs to the Gfa family.</text>
</comment>
<dbReference type="Pfam" id="PF04828">
    <property type="entry name" value="GFA"/>
    <property type="match status" value="1"/>
</dbReference>
<dbReference type="EMBL" id="JABFCZ010000010">
    <property type="protein sequence ID" value="MBD1546611.1"/>
    <property type="molecule type" value="Genomic_DNA"/>
</dbReference>
<gene>
    <name evidence="6" type="ORF">HK439_10075</name>
</gene>
<dbReference type="AlphaFoldDB" id="A0A926P3L6"/>
<proteinExistence type="inferred from homology"/>
<protein>
    <submittedName>
        <fullName evidence="6">GFA family protein</fullName>
    </submittedName>
</protein>
<organism evidence="6 7">
    <name type="scientific">Roseibium aggregatum</name>
    <dbReference type="NCBI Taxonomy" id="187304"/>
    <lineage>
        <taxon>Bacteria</taxon>
        <taxon>Pseudomonadati</taxon>
        <taxon>Pseudomonadota</taxon>
        <taxon>Alphaproteobacteria</taxon>
        <taxon>Hyphomicrobiales</taxon>
        <taxon>Stappiaceae</taxon>
        <taxon>Roseibium</taxon>
    </lineage>
</organism>
<evidence type="ECO:0000256" key="1">
    <source>
        <dbReference type="ARBA" id="ARBA00005495"/>
    </source>
</evidence>
<dbReference type="PROSITE" id="PS51891">
    <property type="entry name" value="CENP_V_GFA"/>
    <property type="match status" value="1"/>
</dbReference>
<dbReference type="PANTHER" id="PTHR33337:SF40">
    <property type="entry name" value="CENP-V_GFA DOMAIN-CONTAINING PROTEIN-RELATED"/>
    <property type="match status" value="1"/>
</dbReference>
<dbReference type="PANTHER" id="PTHR33337">
    <property type="entry name" value="GFA DOMAIN-CONTAINING PROTEIN"/>
    <property type="match status" value="1"/>
</dbReference>
<dbReference type="InterPro" id="IPR011057">
    <property type="entry name" value="Mss4-like_sf"/>
</dbReference>